<dbReference type="Pfam" id="PF14178">
    <property type="entry name" value="YppF"/>
    <property type="match status" value="1"/>
</dbReference>
<accession>A0A147K8S7</accession>
<gene>
    <name evidence="1" type="ORF">Q75_08415</name>
</gene>
<name>A0A147K8S7_9BACI</name>
<proteinExistence type="predicted"/>
<evidence type="ECO:0000313" key="2">
    <source>
        <dbReference type="Proteomes" id="UP000074108"/>
    </source>
</evidence>
<dbReference type="InterPro" id="IPR025553">
    <property type="entry name" value="YppF"/>
</dbReference>
<organism evidence="1 2">
    <name type="scientific">Bacillus coahuilensis p1.1.43</name>
    <dbReference type="NCBI Taxonomy" id="1150625"/>
    <lineage>
        <taxon>Bacteria</taxon>
        <taxon>Bacillati</taxon>
        <taxon>Bacillota</taxon>
        <taxon>Bacilli</taxon>
        <taxon>Bacillales</taxon>
        <taxon>Bacillaceae</taxon>
        <taxon>Bacillus</taxon>
    </lineage>
</organism>
<evidence type="ECO:0000313" key="1">
    <source>
        <dbReference type="EMBL" id="KUP06537.1"/>
    </source>
</evidence>
<dbReference type="EMBL" id="LDYG01000028">
    <property type="protein sequence ID" value="KUP06537.1"/>
    <property type="molecule type" value="Genomic_DNA"/>
</dbReference>
<reference evidence="1 2" key="1">
    <citation type="journal article" date="2016" name="Front. Microbiol.">
        <title>Microevolution Analysis of Bacillus coahuilensis Unveils Differences in Phosphorus Acquisition Strategies and Their Regulation.</title>
        <authorList>
            <person name="Gomez-Lunar Z."/>
            <person name="Hernandez-Gonzalez I."/>
            <person name="Rodriguez-Torres M.D."/>
            <person name="Souza V."/>
            <person name="Olmedo-Alvarez G."/>
        </authorList>
    </citation>
    <scope>NUCLEOTIDE SEQUENCE [LARGE SCALE GENOMIC DNA]</scope>
    <source>
        <strain evidence="2">p1.1.43</strain>
    </source>
</reference>
<dbReference type="PATRIC" id="fig|1150625.3.peg.1780"/>
<keyword evidence="2" id="KW-1185">Reference proteome</keyword>
<dbReference type="AlphaFoldDB" id="A0A147K8S7"/>
<protein>
    <recommendedName>
        <fullName evidence="3">YppF-like protein</fullName>
    </recommendedName>
</protein>
<evidence type="ECO:0008006" key="3">
    <source>
        <dbReference type="Google" id="ProtNLM"/>
    </source>
</evidence>
<dbReference type="Proteomes" id="UP000074108">
    <property type="component" value="Unassembled WGS sequence"/>
</dbReference>
<dbReference type="OrthoDB" id="2680239at2"/>
<sequence length="73" mass="8589">MNVHSLKQTYLQYKEHHPLEMNDLLDFAKNHYLSGEITLKDYQALLKELENSGASLPNELHLSTYRMKKLQSK</sequence>
<comment type="caution">
    <text evidence="1">The sequence shown here is derived from an EMBL/GenBank/DDBJ whole genome shotgun (WGS) entry which is preliminary data.</text>
</comment>
<dbReference type="RefSeq" id="WP_059282908.1">
    <property type="nucleotide sequence ID" value="NZ_LDYG01000028.1"/>
</dbReference>